<feature type="compositionally biased region" description="Acidic residues" evidence="1">
    <location>
        <begin position="92"/>
        <end position="102"/>
    </location>
</feature>
<evidence type="ECO:0000313" key="4">
    <source>
        <dbReference type="Proteomes" id="UP000283509"/>
    </source>
</evidence>
<feature type="region of interest" description="Disordered" evidence="1">
    <location>
        <begin position="92"/>
        <end position="115"/>
    </location>
</feature>
<reference evidence="3 4" key="1">
    <citation type="submission" date="2018-04" db="EMBL/GenBank/DDBJ databases">
        <authorList>
            <person name="Zhang X."/>
            <person name="Yuan J."/>
            <person name="Li F."/>
            <person name="Xiang J."/>
        </authorList>
    </citation>
    <scope>NUCLEOTIDE SEQUENCE [LARGE SCALE GENOMIC DNA]</scope>
    <source>
        <tissue evidence="3">Muscle</tissue>
    </source>
</reference>
<feature type="compositionally biased region" description="Polar residues" evidence="1">
    <location>
        <begin position="140"/>
        <end position="149"/>
    </location>
</feature>
<proteinExistence type="predicted"/>
<keyword evidence="2" id="KW-0472">Membrane</keyword>
<gene>
    <name evidence="3" type="ORF">C7M84_022500</name>
</gene>
<feature type="compositionally biased region" description="Basic and acidic residues" evidence="1">
    <location>
        <begin position="103"/>
        <end position="113"/>
    </location>
</feature>
<feature type="transmembrane region" description="Helical" evidence="2">
    <location>
        <begin position="24"/>
        <end position="48"/>
    </location>
</feature>
<comment type="caution">
    <text evidence="3">The sequence shown here is derived from an EMBL/GenBank/DDBJ whole genome shotgun (WGS) entry which is preliminary data.</text>
</comment>
<keyword evidence="4" id="KW-1185">Reference proteome</keyword>
<accession>A0A423U6J5</accession>
<dbReference type="AlphaFoldDB" id="A0A423U6J5"/>
<name>A0A423U6J5_PENVA</name>
<sequence>MLVSTITMTAGGLLMVTEGYTEKALVFLVCGGTTSIFTCAGMMVSVIFSRTSPSGDAEAPLPYSDPPPEYRFTWREEYLKKSPDRLRTELEEAAAECQESEEDPKKGAAAETKKNKRKDIRKFLWSHEVSAVHSGRRNSVGEQPGTSSGERPRRGRATTVATAGSHGATRPEGRRAAPSRATISVVPLAGELNEGLAVDDEGLPTYEEVQKW</sequence>
<organism evidence="3 4">
    <name type="scientific">Penaeus vannamei</name>
    <name type="common">Whiteleg shrimp</name>
    <name type="synonym">Litopenaeus vannamei</name>
    <dbReference type="NCBI Taxonomy" id="6689"/>
    <lineage>
        <taxon>Eukaryota</taxon>
        <taxon>Metazoa</taxon>
        <taxon>Ecdysozoa</taxon>
        <taxon>Arthropoda</taxon>
        <taxon>Crustacea</taxon>
        <taxon>Multicrustacea</taxon>
        <taxon>Malacostraca</taxon>
        <taxon>Eumalacostraca</taxon>
        <taxon>Eucarida</taxon>
        <taxon>Decapoda</taxon>
        <taxon>Dendrobranchiata</taxon>
        <taxon>Penaeoidea</taxon>
        <taxon>Penaeidae</taxon>
        <taxon>Penaeus</taxon>
    </lineage>
</organism>
<evidence type="ECO:0000256" key="1">
    <source>
        <dbReference type="SAM" id="MobiDB-lite"/>
    </source>
</evidence>
<dbReference type="EMBL" id="QCYY01000562">
    <property type="protein sequence ID" value="ROT84317.1"/>
    <property type="molecule type" value="Genomic_DNA"/>
</dbReference>
<evidence type="ECO:0000313" key="3">
    <source>
        <dbReference type="EMBL" id="ROT84317.1"/>
    </source>
</evidence>
<feature type="region of interest" description="Disordered" evidence="1">
    <location>
        <begin position="132"/>
        <end position="180"/>
    </location>
</feature>
<reference evidence="3 4" key="2">
    <citation type="submission" date="2019-01" db="EMBL/GenBank/DDBJ databases">
        <title>The decoding of complex shrimp genome reveals the adaptation for benthos swimmer, frequently molting mechanism and breeding impact on genome.</title>
        <authorList>
            <person name="Sun Y."/>
            <person name="Gao Y."/>
            <person name="Yu Y."/>
        </authorList>
    </citation>
    <scope>NUCLEOTIDE SEQUENCE [LARGE SCALE GENOMIC DNA]</scope>
    <source>
        <tissue evidence="3">Muscle</tissue>
    </source>
</reference>
<evidence type="ECO:0000256" key="2">
    <source>
        <dbReference type="SAM" id="Phobius"/>
    </source>
</evidence>
<protein>
    <submittedName>
        <fullName evidence="3">Uncharacterized protein</fullName>
    </submittedName>
</protein>
<dbReference type="Proteomes" id="UP000283509">
    <property type="component" value="Unassembled WGS sequence"/>
</dbReference>
<dbReference type="OrthoDB" id="6365916at2759"/>
<keyword evidence="2" id="KW-0812">Transmembrane</keyword>
<keyword evidence="2" id="KW-1133">Transmembrane helix</keyword>